<evidence type="ECO:0000313" key="3">
    <source>
        <dbReference type="EMBL" id="NGQ92733.1"/>
    </source>
</evidence>
<keyword evidence="1" id="KW-0472">Membrane</keyword>
<evidence type="ECO:0000313" key="4">
    <source>
        <dbReference type="Proteomes" id="UP000474758"/>
    </source>
</evidence>
<dbReference type="AlphaFoldDB" id="A0A6M1UAD8"/>
<feature type="signal peptide" evidence="2">
    <location>
        <begin position="1"/>
        <end position="24"/>
    </location>
</feature>
<evidence type="ECO:0008006" key="5">
    <source>
        <dbReference type="Google" id="ProtNLM"/>
    </source>
</evidence>
<dbReference type="Proteomes" id="UP000474758">
    <property type="component" value="Unassembled WGS sequence"/>
</dbReference>
<comment type="caution">
    <text evidence="3">The sequence shown here is derived from an EMBL/GenBank/DDBJ whole genome shotgun (WGS) entry which is preliminary data.</text>
</comment>
<name>A0A6M1UAD8_9RHOB</name>
<organism evidence="3 4">
    <name type="scientific">Paragemmobacter kunshanensis</name>
    <dbReference type="NCBI Taxonomy" id="2583234"/>
    <lineage>
        <taxon>Bacteria</taxon>
        <taxon>Pseudomonadati</taxon>
        <taxon>Pseudomonadota</taxon>
        <taxon>Alphaproteobacteria</taxon>
        <taxon>Rhodobacterales</taxon>
        <taxon>Paracoccaceae</taxon>
        <taxon>Paragemmobacter</taxon>
    </lineage>
</organism>
<reference evidence="3 4" key="1">
    <citation type="submission" date="2020-02" db="EMBL/GenBank/DDBJ databases">
        <title>Rhodobacter translucens sp. nov., a novel bacterium isolated from activated sludge.</title>
        <authorList>
            <person name="Liu J."/>
        </authorList>
    </citation>
    <scope>NUCLEOTIDE SEQUENCE [LARGE SCALE GENOMIC DNA]</scope>
    <source>
        <strain evidence="3 4">HX-7-19</strain>
    </source>
</reference>
<feature type="chain" id="PRO_5026736562" description="VPLPA-CTERM sorting domain-containing protein" evidence="2">
    <location>
        <begin position="25"/>
        <end position="212"/>
    </location>
</feature>
<gene>
    <name evidence="3" type="ORF">G5V65_17710</name>
</gene>
<keyword evidence="1" id="KW-1133">Transmembrane helix</keyword>
<accession>A0A6M1UAD8</accession>
<dbReference type="EMBL" id="JAALFE010000022">
    <property type="protein sequence ID" value="NGQ92733.1"/>
    <property type="molecule type" value="Genomic_DNA"/>
</dbReference>
<keyword evidence="4" id="KW-1185">Reference proteome</keyword>
<sequence length="212" mass="21667">MLKQIFACAQALAATLMLSGSLQAAPIAFQVDSAGSSVQISNCQNSLGFASDCIASATLAPSLLGNPIINVEPYAPATTFQFLRITAAEWDPILPDSFDITATLSFLAPTAAAFGGVGEGVQFLTNAAIRFTNGTITFDPIAPQQIAGVGLVTVTFLNAPSSLFGQGQGQNPRSAIISASISVVPLPAGVLLLGTALLGLFGLSRRRKLAAA</sequence>
<dbReference type="RefSeq" id="WP_165052763.1">
    <property type="nucleotide sequence ID" value="NZ_JAALFE010000022.1"/>
</dbReference>
<proteinExistence type="predicted"/>
<evidence type="ECO:0000256" key="1">
    <source>
        <dbReference type="SAM" id="Phobius"/>
    </source>
</evidence>
<keyword evidence="1" id="KW-0812">Transmembrane</keyword>
<feature type="transmembrane region" description="Helical" evidence="1">
    <location>
        <begin position="183"/>
        <end position="203"/>
    </location>
</feature>
<evidence type="ECO:0000256" key="2">
    <source>
        <dbReference type="SAM" id="SignalP"/>
    </source>
</evidence>
<keyword evidence="2" id="KW-0732">Signal</keyword>
<protein>
    <recommendedName>
        <fullName evidence="5">VPLPA-CTERM sorting domain-containing protein</fullName>
    </recommendedName>
</protein>